<evidence type="ECO:0000256" key="1">
    <source>
        <dbReference type="ARBA" id="ARBA00003301"/>
    </source>
</evidence>
<dbReference type="Gene3D" id="3.90.550.10">
    <property type="entry name" value="Spore Coat Polysaccharide Biosynthesis Protein SpsA, Chain A"/>
    <property type="match status" value="1"/>
</dbReference>
<evidence type="ECO:0000313" key="3">
    <source>
        <dbReference type="EMBL" id="CAL5987123.1"/>
    </source>
</evidence>
<dbReference type="Pfam" id="PF00535">
    <property type="entry name" value="Glycos_transf_2"/>
    <property type="match status" value="1"/>
</dbReference>
<accession>A0ABP1H6B6</accession>
<dbReference type="InterPro" id="IPR001173">
    <property type="entry name" value="Glyco_trans_2-like"/>
</dbReference>
<comment type="caution">
    <text evidence="3">The sequence shown here is derived from an EMBL/GenBank/DDBJ whole genome shotgun (WGS) entry which is preliminary data.</text>
</comment>
<gene>
    <name evidence="3" type="ORF">HINF_LOCUS9735</name>
</gene>
<organism evidence="3 4">
    <name type="scientific">Hexamita inflata</name>
    <dbReference type="NCBI Taxonomy" id="28002"/>
    <lineage>
        <taxon>Eukaryota</taxon>
        <taxon>Metamonada</taxon>
        <taxon>Diplomonadida</taxon>
        <taxon>Hexamitidae</taxon>
        <taxon>Hexamitinae</taxon>
        <taxon>Hexamita</taxon>
    </lineage>
</organism>
<evidence type="ECO:0000313" key="4">
    <source>
        <dbReference type="Proteomes" id="UP001642409"/>
    </source>
</evidence>
<dbReference type="EMBL" id="CAXDID020000021">
    <property type="protein sequence ID" value="CAL5987123.1"/>
    <property type="molecule type" value="Genomic_DNA"/>
</dbReference>
<dbReference type="CDD" id="cd00761">
    <property type="entry name" value="Glyco_tranf_GTA_type"/>
    <property type="match status" value="1"/>
</dbReference>
<feature type="domain" description="Glycosyltransferase 2-like" evidence="2">
    <location>
        <begin position="6"/>
        <end position="173"/>
    </location>
</feature>
<dbReference type="PANTHER" id="PTHR22916">
    <property type="entry name" value="GLYCOSYLTRANSFERASE"/>
    <property type="match status" value="1"/>
</dbReference>
<dbReference type="SUPFAM" id="SSF53448">
    <property type="entry name" value="Nucleotide-diphospho-sugar transferases"/>
    <property type="match status" value="1"/>
</dbReference>
<comment type="function">
    <text evidence="1">Dolichyl-phosphate beta-glucosyltransferase involved in the glycosylation of glycoproteins through the synthesis of dolichyl beta-D-glucosyl phosphate which serves as a sugar donor for transfer of three glucose residues to the Man-9-GlcNAc-2-PP-dolichol precursor to N-glycans.</text>
</comment>
<keyword evidence="4" id="KW-1185">Reference proteome</keyword>
<sequence length="408" mass="46967">MQPQVSIVTPAYNAAYCIENALKYALAQTYVHWDMIVVNDGSTDNTAEIVQSYADKHPNIKLHTLPRNRGVFYARNFGVTLASEFVVFLDADDELTPTAIEEAVLTQQKFNVDMVHCSCIVLHEPTNTMQNGRNMGVLYPNVLKNEQIIEAYAQNACMLYMLWGKLFRKSVLEHAIKKMNIIAANRIVYAEDILFQAAMLTQNMSIIGSSSIMYVYHLNPLSLTNQKLNEQKNFEKNFMLHFTKKCTTVFAEEIKRKTNVQLDFYRPSEHHFKVTELCSCTDIKNQIKLLQIWNGVGMFNSGPEHTKIIKQMWEETVFNKCTIDRENNLCLNNNEIIKHSEILTNKQVEIWNGQNSEEIFCKGLSLKQTFELIDHIWEQRESGVDVQKETENSYGGWYNNYLKATGGI</sequence>
<protein>
    <submittedName>
        <fullName evidence="3">Glycosyl_transferase family 2 protein</fullName>
    </submittedName>
</protein>
<reference evidence="3 4" key="1">
    <citation type="submission" date="2024-07" db="EMBL/GenBank/DDBJ databases">
        <authorList>
            <person name="Akdeniz Z."/>
        </authorList>
    </citation>
    <scope>NUCLEOTIDE SEQUENCE [LARGE SCALE GENOMIC DNA]</scope>
</reference>
<proteinExistence type="predicted"/>
<name>A0ABP1H6B6_9EUKA</name>
<dbReference type="InterPro" id="IPR029044">
    <property type="entry name" value="Nucleotide-diphossugar_trans"/>
</dbReference>
<evidence type="ECO:0000259" key="2">
    <source>
        <dbReference type="Pfam" id="PF00535"/>
    </source>
</evidence>
<dbReference type="Proteomes" id="UP001642409">
    <property type="component" value="Unassembled WGS sequence"/>
</dbReference>